<dbReference type="Gene3D" id="3.30.1330.30">
    <property type="match status" value="1"/>
</dbReference>
<evidence type="ECO:0000256" key="3">
    <source>
        <dbReference type="ARBA" id="ARBA00022679"/>
    </source>
</evidence>
<comment type="caution">
    <text evidence="5">The sequence shown here is derived from an EMBL/GenBank/DDBJ whole genome shotgun (WGS) entry which is preliminary data.</text>
</comment>
<keyword evidence="6" id="KW-1185">Reference proteome</keyword>
<dbReference type="Pfam" id="PF22435">
    <property type="entry name" value="MRM3-like_sub_bind"/>
    <property type="match status" value="1"/>
</dbReference>
<dbReference type="SUPFAM" id="SSF75217">
    <property type="entry name" value="alpha/beta knot"/>
    <property type="match status" value="1"/>
</dbReference>
<dbReference type="InterPro" id="IPR013123">
    <property type="entry name" value="SpoU_subst-bd"/>
</dbReference>
<evidence type="ECO:0000256" key="1">
    <source>
        <dbReference type="ARBA" id="ARBA00007228"/>
    </source>
</evidence>
<reference evidence="6" key="1">
    <citation type="submission" date="2023-06" db="EMBL/GenBank/DDBJ databases">
        <title>Identification and characterization of horizontal gene transfer across gut microbiota members of farm animals based on homology search.</title>
        <authorList>
            <person name="Zeman M."/>
            <person name="Kubasova T."/>
            <person name="Jahodarova E."/>
            <person name="Nykrynova M."/>
            <person name="Rychlik I."/>
        </authorList>
    </citation>
    <scope>NUCLEOTIDE SEQUENCE [LARGE SCALE GENOMIC DNA]</scope>
    <source>
        <strain evidence="6">ET39</strain>
    </source>
</reference>
<dbReference type="InterPro" id="IPR053888">
    <property type="entry name" value="MRM3-like_sub_bind"/>
</dbReference>
<dbReference type="RefSeq" id="WP_289607887.1">
    <property type="nucleotide sequence ID" value="NZ_JAUDCG010000029.1"/>
</dbReference>
<dbReference type="Gene3D" id="3.40.1280.10">
    <property type="match status" value="1"/>
</dbReference>
<dbReference type="InterPro" id="IPR051259">
    <property type="entry name" value="rRNA_Methyltransferase"/>
</dbReference>
<organism evidence="5 6">
    <name type="scientific">Amedibacillus dolichus</name>
    <dbReference type="NCBI Taxonomy" id="31971"/>
    <lineage>
        <taxon>Bacteria</taxon>
        <taxon>Bacillati</taxon>
        <taxon>Bacillota</taxon>
        <taxon>Erysipelotrichia</taxon>
        <taxon>Erysipelotrichales</taxon>
        <taxon>Erysipelotrichaceae</taxon>
        <taxon>Amedibacillus</taxon>
    </lineage>
</organism>
<accession>A0ABT7UEV1</accession>
<dbReference type="Pfam" id="PF00588">
    <property type="entry name" value="SpoU_methylase"/>
    <property type="match status" value="1"/>
</dbReference>
<sequence length="247" mass="27242">MEITSLQNAQVKKWARLKQKKYREAEGRFLIEGMHLVEEAGKAGLLTHILCTKETVPPCPDIPCTHVTRAILDKITGSVSGSDIAAICRFPDRSDENASRWILLDRIQDPGNLGTIIRSAYAFGYDTILLSEGCADPYNEKVIRSTQGALFHLCIRSCSLPDAVNDLKQHGVPIYATALHKDSIPLAQLSVPDTFAVLFGNEGQGVSEELLAMSDATLFIEMERFESLNVAVAAGITLYEMKQKRHP</sequence>
<dbReference type="GO" id="GO:0008168">
    <property type="term" value="F:methyltransferase activity"/>
    <property type="evidence" value="ECO:0007669"/>
    <property type="project" value="UniProtKB-KW"/>
</dbReference>
<dbReference type="GO" id="GO:0032259">
    <property type="term" value="P:methylation"/>
    <property type="evidence" value="ECO:0007669"/>
    <property type="project" value="UniProtKB-KW"/>
</dbReference>
<reference evidence="5 6" key="3">
    <citation type="submission" date="2023-06" db="EMBL/GenBank/DDBJ databases">
        <authorList>
            <person name="Zeman M."/>
            <person name="Kubasova T."/>
            <person name="Jahodarova E."/>
            <person name="Nykrynova M."/>
            <person name="Rychlik I."/>
        </authorList>
    </citation>
    <scope>NUCLEOTIDE SEQUENCE [LARGE SCALE GENOMIC DNA]</scope>
    <source>
        <strain evidence="5 6">ET39</strain>
    </source>
</reference>
<evidence type="ECO:0000256" key="2">
    <source>
        <dbReference type="ARBA" id="ARBA00022603"/>
    </source>
</evidence>
<proteinExistence type="inferred from homology"/>
<gene>
    <name evidence="5" type="ORF">QUV96_07280</name>
</gene>
<dbReference type="SMART" id="SM00967">
    <property type="entry name" value="SpoU_sub_bind"/>
    <property type="match status" value="1"/>
</dbReference>
<dbReference type="InterPro" id="IPR029064">
    <property type="entry name" value="Ribosomal_eL30-like_sf"/>
</dbReference>
<dbReference type="PANTHER" id="PTHR43191:SF2">
    <property type="entry name" value="RRNA METHYLTRANSFERASE 3, MITOCHONDRIAL"/>
    <property type="match status" value="1"/>
</dbReference>
<evidence type="ECO:0000259" key="4">
    <source>
        <dbReference type="SMART" id="SM00967"/>
    </source>
</evidence>
<dbReference type="SUPFAM" id="SSF55315">
    <property type="entry name" value="L30e-like"/>
    <property type="match status" value="1"/>
</dbReference>
<reference evidence="5 6" key="2">
    <citation type="submission" date="2023-06" db="EMBL/GenBank/DDBJ databases">
        <title>Identification and characterization of horizontal gene transfer across gut microbiota members of farm animals based on homology search.</title>
        <authorList>
            <person name="Schwarzerova J."/>
            <person name="Nykrynova M."/>
            <person name="Jureckova K."/>
            <person name="Cejkova D."/>
            <person name="Rychlik I."/>
        </authorList>
    </citation>
    <scope>NUCLEOTIDE SEQUENCE [LARGE SCALE GENOMIC DNA]</scope>
    <source>
        <strain evidence="5 6">ET39</strain>
    </source>
</reference>
<dbReference type="EMBL" id="JAUDCG010000029">
    <property type="protein sequence ID" value="MDM8157435.1"/>
    <property type="molecule type" value="Genomic_DNA"/>
</dbReference>
<dbReference type="Proteomes" id="UP001529340">
    <property type="component" value="Unassembled WGS sequence"/>
</dbReference>
<dbReference type="CDD" id="cd18095">
    <property type="entry name" value="SpoU-like_rRNA-MTase"/>
    <property type="match status" value="1"/>
</dbReference>
<evidence type="ECO:0000313" key="6">
    <source>
        <dbReference type="Proteomes" id="UP001529340"/>
    </source>
</evidence>
<keyword evidence="2 5" id="KW-0489">Methyltransferase</keyword>
<name>A0ABT7UEV1_9FIRM</name>
<comment type="similarity">
    <text evidence="1">Belongs to the class IV-like SAM-binding methyltransferase superfamily. RNA methyltransferase TrmH family.</text>
</comment>
<dbReference type="InterPro" id="IPR029026">
    <property type="entry name" value="tRNA_m1G_MTases_N"/>
</dbReference>
<dbReference type="PANTHER" id="PTHR43191">
    <property type="entry name" value="RRNA METHYLTRANSFERASE 3"/>
    <property type="match status" value="1"/>
</dbReference>
<keyword evidence="3" id="KW-0808">Transferase</keyword>
<dbReference type="InterPro" id="IPR029028">
    <property type="entry name" value="Alpha/beta_knot_MTases"/>
</dbReference>
<evidence type="ECO:0000313" key="5">
    <source>
        <dbReference type="EMBL" id="MDM8157435.1"/>
    </source>
</evidence>
<dbReference type="InterPro" id="IPR001537">
    <property type="entry name" value="SpoU_MeTrfase"/>
</dbReference>
<feature type="domain" description="RNA 2-O ribose methyltransferase substrate binding" evidence="4">
    <location>
        <begin position="30"/>
        <end position="94"/>
    </location>
</feature>
<protein>
    <submittedName>
        <fullName evidence="5">RNA methyltransferase</fullName>
    </submittedName>
</protein>